<keyword evidence="4" id="KW-1185">Reference proteome</keyword>
<gene>
    <name evidence="3" type="ORF">SAMN05660429_02184</name>
</gene>
<dbReference type="AlphaFoldDB" id="A0A1I0FKX9"/>
<feature type="signal peptide" evidence="1">
    <location>
        <begin position="1"/>
        <end position="24"/>
    </location>
</feature>
<name>A0A1I0FKX9_THASX</name>
<dbReference type="GO" id="GO:0005975">
    <property type="term" value="P:carbohydrate metabolic process"/>
    <property type="evidence" value="ECO:0007669"/>
    <property type="project" value="InterPro"/>
</dbReference>
<dbReference type="GO" id="GO:0004553">
    <property type="term" value="F:hydrolase activity, hydrolyzing O-glycosyl compounds"/>
    <property type="evidence" value="ECO:0007669"/>
    <property type="project" value="InterPro"/>
</dbReference>
<reference evidence="3 4" key="1">
    <citation type="submission" date="2016-10" db="EMBL/GenBank/DDBJ databases">
        <authorList>
            <person name="de Groot N.N."/>
        </authorList>
    </citation>
    <scope>NUCLEOTIDE SEQUENCE [LARGE SCALE GENOMIC DNA]</scope>
    <source>
        <strain evidence="3 4">DSM 19706</strain>
    </source>
</reference>
<keyword evidence="1" id="KW-0732">Signal</keyword>
<feature type="chain" id="PRO_5011548851" evidence="1">
    <location>
        <begin position="25"/>
        <end position="451"/>
    </location>
</feature>
<feature type="domain" description="Glycoside hydrolase family 2 catalytic" evidence="2">
    <location>
        <begin position="49"/>
        <end position="315"/>
    </location>
</feature>
<accession>A0A1I0FKX9</accession>
<organism evidence="3 4">
    <name type="scientific">Thalassotalea agarivorans</name>
    <name type="common">Thalassomonas agarivorans</name>
    <dbReference type="NCBI Taxonomy" id="349064"/>
    <lineage>
        <taxon>Bacteria</taxon>
        <taxon>Pseudomonadati</taxon>
        <taxon>Pseudomonadota</taxon>
        <taxon>Gammaproteobacteria</taxon>
        <taxon>Alteromonadales</taxon>
        <taxon>Colwelliaceae</taxon>
        <taxon>Thalassotalea</taxon>
    </lineage>
</organism>
<proteinExistence type="predicted"/>
<dbReference type="RefSeq" id="WP_093330159.1">
    <property type="nucleotide sequence ID" value="NZ_AP027363.1"/>
</dbReference>
<dbReference type="SUPFAM" id="SSF51445">
    <property type="entry name" value="(Trans)glycosidases"/>
    <property type="match status" value="1"/>
</dbReference>
<dbReference type="Pfam" id="PF02836">
    <property type="entry name" value="Glyco_hydro_2_C"/>
    <property type="match status" value="1"/>
</dbReference>
<sequence>MVATRFVYLIILAVLLISTPHSQAKPSKVTIKKLTGEYQLFVNSHPFHIKGAGLSYNDGHNFKALTQAGGNSFRTWGTHYADIELEKAQELGLMVMMGIDVEKELHGFDYNDDAAVAKQFESVKQQVLKYKDHPNILGWMIANEPNLLMNEDGSLKLVNPKVYQALSDIIDFIHEVDPNHPVSYSFAGVIPEHIHTAMQYTPQVDFISVQVYGDLIDLQDKIAALNIDKPFMVTEFGPLGHWERPATAWGREIEEPSGIKARTFAERIQQGIAKNTSGKLIGHYAFEWGQKQERTPTWYGMFTKDGKATARIDELTKFWTGNYPANRAPYVTSIHLNGLMAEQNVRLPLGAMANIEVAYSEYDGDAFNIRWQLLKEVDVKSQGGAFEQEPDEVALTISAPKETKQENGSTKVSATFKAPETSGDYRLFFYIDDGKEKVGYANFPFYVEYNL</sequence>
<evidence type="ECO:0000259" key="2">
    <source>
        <dbReference type="Pfam" id="PF02836"/>
    </source>
</evidence>
<dbReference type="Gene3D" id="3.20.20.80">
    <property type="entry name" value="Glycosidases"/>
    <property type="match status" value="1"/>
</dbReference>
<dbReference type="OrthoDB" id="9758603at2"/>
<dbReference type="InterPro" id="IPR006103">
    <property type="entry name" value="Glyco_hydro_2_cat"/>
</dbReference>
<dbReference type="InterPro" id="IPR017853">
    <property type="entry name" value="GH"/>
</dbReference>
<dbReference type="Proteomes" id="UP000199308">
    <property type="component" value="Unassembled WGS sequence"/>
</dbReference>
<evidence type="ECO:0000313" key="4">
    <source>
        <dbReference type="Proteomes" id="UP000199308"/>
    </source>
</evidence>
<keyword evidence="3" id="KW-0378">Hydrolase</keyword>
<protein>
    <submittedName>
        <fullName evidence="3">Glycosyl hydrolases family 2, TIM barrel domain</fullName>
    </submittedName>
</protein>
<evidence type="ECO:0000313" key="3">
    <source>
        <dbReference type="EMBL" id="SET58965.1"/>
    </source>
</evidence>
<evidence type="ECO:0000256" key="1">
    <source>
        <dbReference type="SAM" id="SignalP"/>
    </source>
</evidence>
<dbReference type="EMBL" id="FOHK01000009">
    <property type="protein sequence ID" value="SET58965.1"/>
    <property type="molecule type" value="Genomic_DNA"/>
</dbReference>
<dbReference type="STRING" id="349064.SAMN05660429_02184"/>